<gene>
    <name evidence="1" type="ORF">P8X34_04960</name>
</gene>
<dbReference type="EMBL" id="JARRIG010000003">
    <property type="protein sequence ID" value="MFA4804091.1"/>
    <property type="molecule type" value="Genomic_DNA"/>
</dbReference>
<keyword evidence="2" id="KW-1185">Reference proteome</keyword>
<dbReference type="InterPro" id="IPR005489">
    <property type="entry name" value="DUF257"/>
</dbReference>
<comment type="caution">
    <text evidence="1">The sequence shown here is derived from an EMBL/GenBank/DDBJ whole genome shotgun (WGS) entry which is preliminary data.</text>
</comment>
<dbReference type="Proteomes" id="UP001571980">
    <property type="component" value="Unassembled WGS sequence"/>
</dbReference>
<name>A0ABV4T2J4_9EURY</name>
<evidence type="ECO:0000313" key="2">
    <source>
        <dbReference type="Proteomes" id="UP001571980"/>
    </source>
</evidence>
<dbReference type="RefSeq" id="WP_372823510.1">
    <property type="nucleotide sequence ID" value="NZ_JARRIC010000001.1"/>
</dbReference>
<reference evidence="1 2" key="1">
    <citation type="submission" date="2023-03" db="EMBL/GenBank/DDBJ databases">
        <title>Speciation in Pyrococcus: adaptation to high temperature as a mechanism.</title>
        <authorList>
            <person name="Gu J."/>
        </authorList>
    </citation>
    <scope>NUCLEOTIDE SEQUENCE [LARGE SCALE GENOMIC DNA]</scope>
    <source>
        <strain evidence="1 2">LMOA34</strain>
    </source>
</reference>
<proteinExistence type="predicted"/>
<dbReference type="Pfam" id="PF03192">
    <property type="entry name" value="DUF257"/>
    <property type="match status" value="1"/>
</dbReference>
<protein>
    <submittedName>
        <fullName evidence="1">DUF257 family protein</fullName>
    </submittedName>
</protein>
<organism evidence="1 2">
    <name type="scientific">Pyrococcus kukulkanii</name>
    <dbReference type="NCBI Taxonomy" id="1609559"/>
    <lineage>
        <taxon>Archaea</taxon>
        <taxon>Methanobacteriati</taxon>
        <taxon>Methanobacteriota</taxon>
        <taxon>Thermococci</taxon>
        <taxon>Thermococcales</taxon>
        <taxon>Thermococcaceae</taxon>
        <taxon>Pyrococcus</taxon>
    </lineage>
</organism>
<dbReference type="Gene3D" id="3.40.50.11570">
    <property type="entry name" value="Protein of unknown function DUF257"/>
    <property type="match status" value="1"/>
</dbReference>
<sequence>MTIQVLRSLICEKEFGETVIVENSSYMGVEVLLKVIIDVAKEKGVPILIEDILDTFPVYAQHLKLLGNDILSYEKINILKIGGVKDLGKITAKVPFESDLRVYLSMYREAFANVTPREKFYDLVFGLDRLFILNDMPVESSTILSAIRDYITNHQRIAFYFVEHPLMDELMTKPLPIIEDIATSVLRIEQDRETLIVNVIKDPWAMKARTKKIMIPIRDVFGGQ</sequence>
<accession>A0ABV4T2J4</accession>
<evidence type="ECO:0000313" key="1">
    <source>
        <dbReference type="EMBL" id="MFA4804091.1"/>
    </source>
</evidence>